<dbReference type="InterPro" id="IPR001715">
    <property type="entry name" value="CH_dom"/>
</dbReference>
<gene>
    <name evidence="6" type="ORF">BJ508DRAFT_149605</name>
</gene>
<dbReference type="InterPro" id="IPR051185">
    <property type="entry name" value="ASPM"/>
</dbReference>
<proteinExistence type="predicted"/>
<dbReference type="SUPFAM" id="SSF47576">
    <property type="entry name" value="Calponin-homology domain, CH-domain"/>
    <property type="match status" value="1"/>
</dbReference>
<keyword evidence="3" id="KW-0112">Calmodulin-binding</keyword>
<dbReference type="PANTHER" id="PTHR22706">
    <property type="entry name" value="ASSEMBLY FACTOR FOR SPINDLE MICROTUBULES"/>
    <property type="match status" value="1"/>
</dbReference>
<evidence type="ECO:0000256" key="1">
    <source>
        <dbReference type="ARBA" id="ARBA00004496"/>
    </source>
</evidence>
<keyword evidence="2" id="KW-0963">Cytoplasm</keyword>
<comment type="subcellular location">
    <subcellularLocation>
        <location evidence="1">Cytoplasm</location>
    </subcellularLocation>
</comment>
<dbReference type="AlphaFoldDB" id="A0A3N4IJM2"/>
<feature type="region of interest" description="Disordered" evidence="4">
    <location>
        <begin position="265"/>
        <end position="289"/>
    </location>
</feature>
<feature type="domain" description="Calponin-homology (CH)" evidence="5">
    <location>
        <begin position="563"/>
        <end position="687"/>
    </location>
</feature>
<dbReference type="PROSITE" id="PS50021">
    <property type="entry name" value="CH"/>
    <property type="match status" value="1"/>
</dbReference>
<feature type="compositionally biased region" description="Basic and acidic residues" evidence="4">
    <location>
        <begin position="117"/>
        <end position="138"/>
    </location>
</feature>
<dbReference type="Gene3D" id="1.10.418.10">
    <property type="entry name" value="Calponin-like domain"/>
    <property type="match status" value="1"/>
</dbReference>
<dbReference type="GO" id="GO:0000278">
    <property type="term" value="P:mitotic cell cycle"/>
    <property type="evidence" value="ECO:0007669"/>
    <property type="project" value="TreeGrafter"/>
</dbReference>
<evidence type="ECO:0000259" key="5">
    <source>
        <dbReference type="PROSITE" id="PS50021"/>
    </source>
</evidence>
<dbReference type="OrthoDB" id="76388at2759"/>
<evidence type="ECO:0000256" key="4">
    <source>
        <dbReference type="SAM" id="MobiDB-lite"/>
    </source>
</evidence>
<dbReference type="Proteomes" id="UP000275078">
    <property type="component" value="Unassembled WGS sequence"/>
</dbReference>
<sequence length="801" mass="88979">MSRLRQSDFLRTPCPTNNNSLANSKFFEGGVDDLEDDVKPLVAEGPNAPKRPKVIKGKNIFATAQEGANAGVGFTSTSNPSDLAAPLPKPRQSINYVGSKRTRDERGPTRRISTQPNEKHTVEPSEPPAKRVDLDKGKLLGVGNPGNPIRPVKKSLAKEQLGPVDKRKTLDGKVEQGHAAERRETNRKKTLGDKDTNIAPIHYPTTGGKTKAMANKSAKKSLGKIVRKRSLENAGPNIQGEPGEKDNDGEKYMSFRNQLRLIKKQKMASGVPERQSLSSQDGGELMEFPGDIRRPTVARRQSNPIISNDLLNPAMYESSWLAAQESSVQQLLNALFTARLPSTSEHFDTYGLRSQLLKIYSSSPFPLVYRRVQSSLLFGALAPAKDIVSRSSAGGPATILGNKGTKGWGEDLGLRSLFLSLFTETYDINLLSVALEVVVGREMFSGERTRLSEKERKKTIEGYITKFIICCEDLLTMAPPPQPKDRLAKLARSATTDDEDWGTVGWLWRKSVQRALMLIFLLDKAKTERVVKSCLFQPSSEHKTSVSVVHQLSRLLLPSLGDVVRPLSHLNYIVSHTQDPLEEFNYTVDNLAVDLRDGVRLVRAVELLLYPPTSDSASDWYSEDWPLSSHIKFPALGRPQKIYNVSLALRALEEVGGNKGGVSAADVVDGCRERTIGLLLEIMQRWGLGSLVDFDETRREVERLERKVKKRHIVDEEEGEYAEANLLKRWAAAVAELHGLLTKVENLTTSFADGSVFLAIVTEYEQYFPTRHPKGIEETLEKKLRALGCNSYFADEVWSSL</sequence>
<name>A0A3N4IJM2_ASCIM</name>
<keyword evidence="7" id="KW-1185">Reference proteome</keyword>
<dbReference type="GO" id="GO:0005737">
    <property type="term" value="C:cytoplasm"/>
    <property type="evidence" value="ECO:0007669"/>
    <property type="project" value="UniProtKB-SubCell"/>
</dbReference>
<dbReference type="GO" id="GO:0051295">
    <property type="term" value="P:establishment of meiotic spindle localization"/>
    <property type="evidence" value="ECO:0007669"/>
    <property type="project" value="TreeGrafter"/>
</dbReference>
<dbReference type="GO" id="GO:0005516">
    <property type="term" value="F:calmodulin binding"/>
    <property type="evidence" value="ECO:0007669"/>
    <property type="project" value="UniProtKB-KW"/>
</dbReference>
<accession>A0A3N4IJM2</accession>
<evidence type="ECO:0000256" key="3">
    <source>
        <dbReference type="ARBA" id="ARBA00022860"/>
    </source>
</evidence>
<feature type="region of interest" description="Disordered" evidence="4">
    <location>
        <begin position="1"/>
        <end position="23"/>
    </location>
</feature>
<dbReference type="GO" id="GO:0000922">
    <property type="term" value="C:spindle pole"/>
    <property type="evidence" value="ECO:0007669"/>
    <property type="project" value="TreeGrafter"/>
</dbReference>
<dbReference type="GO" id="GO:0007051">
    <property type="term" value="P:spindle organization"/>
    <property type="evidence" value="ECO:0007669"/>
    <property type="project" value="TreeGrafter"/>
</dbReference>
<feature type="compositionally biased region" description="Polar residues" evidence="4">
    <location>
        <begin position="14"/>
        <end position="23"/>
    </location>
</feature>
<dbReference type="PANTHER" id="PTHR22706:SF1">
    <property type="entry name" value="ASSEMBLY FACTOR FOR SPINDLE MICROTUBULES"/>
    <property type="match status" value="1"/>
</dbReference>
<dbReference type="STRING" id="1160509.A0A3N4IJM2"/>
<feature type="compositionally biased region" description="Basic and acidic residues" evidence="4">
    <location>
        <begin position="164"/>
        <end position="184"/>
    </location>
</feature>
<dbReference type="EMBL" id="ML119650">
    <property type="protein sequence ID" value="RPA86353.1"/>
    <property type="molecule type" value="Genomic_DNA"/>
</dbReference>
<dbReference type="CDD" id="cd21223">
    <property type="entry name" value="CH_ASPM_rpt1"/>
    <property type="match status" value="1"/>
</dbReference>
<evidence type="ECO:0000313" key="6">
    <source>
        <dbReference type="EMBL" id="RPA86353.1"/>
    </source>
</evidence>
<evidence type="ECO:0000256" key="2">
    <source>
        <dbReference type="ARBA" id="ARBA00022490"/>
    </source>
</evidence>
<evidence type="ECO:0000313" key="7">
    <source>
        <dbReference type="Proteomes" id="UP000275078"/>
    </source>
</evidence>
<feature type="region of interest" description="Disordered" evidence="4">
    <location>
        <begin position="79"/>
        <end position="214"/>
    </location>
</feature>
<organism evidence="6 7">
    <name type="scientific">Ascobolus immersus RN42</name>
    <dbReference type="NCBI Taxonomy" id="1160509"/>
    <lineage>
        <taxon>Eukaryota</taxon>
        <taxon>Fungi</taxon>
        <taxon>Dikarya</taxon>
        <taxon>Ascomycota</taxon>
        <taxon>Pezizomycotina</taxon>
        <taxon>Pezizomycetes</taxon>
        <taxon>Pezizales</taxon>
        <taxon>Ascobolaceae</taxon>
        <taxon>Ascobolus</taxon>
    </lineage>
</organism>
<protein>
    <recommendedName>
        <fullName evidence="5">Calponin-homology (CH) domain-containing protein</fullName>
    </recommendedName>
</protein>
<dbReference type="InterPro" id="IPR036872">
    <property type="entry name" value="CH_dom_sf"/>
</dbReference>
<reference evidence="6 7" key="1">
    <citation type="journal article" date="2018" name="Nat. Ecol. Evol.">
        <title>Pezizomycetes genomes reveal the molecular basis of ectomycorrhizal truffle lifestyle.</title>
        <authorList>
            <person name="Murat C."/>
            <person name="Payen T."/>
            <person name="Noel B."/>
            <person name="Kuo A."/>
            <person name="Morin E."/>
            <person name="Chen J."/>
            <person name="Kohler A."/>
            <person name="Krizsan K."/>
            <person name="Balestrini R."/>
            <person name="Da Silva C."/>
            <person name="Montanini B."/>
            <person name="Hainaut M."/>
            <person name="Levati E."/>
            <person name="Barry K.W."/>
            <person name="Belfiori B."/>
            <person name="Cichocki N."/>
            <person name="Clum A."/>
            <person name="Dockter R.B."/>
            <person name="Fauchery L."/>
            <person name="Guy J."/>
            <person name="Iotti M."/>
            <person name="Le Tacon F."/>
            <person name="Lindquist E.A."/>
            <person name="Lipzen A."/>
            <person name="Malagnac F."/>
            <person name="Mello A."/>
            <person name="Molinier V."/>
            <person name="Miyauchi S."/>
            <person name="Poulain J."/>
            <person name="Riccioni C."/>
            <person name="Rubini A."/>
            <person name="Sitrit Y."/>
            <person name="Splivallo R."/>
            <person name="Traeger S."/>
            <person name="Wang M."/>
            <person name="Zifcakova L."/>
            <person name="Wipf D."/>
            <person name="Zambonelli A."/>
            <person name="Paolocci F."/>
            <person name="Nowrousian M."/>
            <person name="Ottonello S."/>
            <person name="Baldrian P."/>
            <person name="Spatafora J.W."/>
            <person name="Henrissat B."/>
            <person name="Nagy L.G."/>
            <person name="Aury J.M."/>
            <person name="Wincker P."/>
            <person name="Grigoriev I.V."/>
            <person name="Bonfante P."/>
            <person name="Martin F.M."/>
        </authorList>
    </citation>
    <scope>NUCLEOTIDE SEQUENCE [LARGE SCALE GENOMIC DNA]</scope>
    <source>
        <strain evidence="6 7">RN42</strain>
    </source>
</reference>